<organism evidence="2 3">
    <name type="scientific">Candidatus Clostridium radicumherbarum</name>
    <dbReference type="NCBI Taxonomy" id="3381662"/>
    <lineage>
        <taxon>Bacteria</taxon>
        <taxon>Bacillati</taxon>
        <taxon>Bacillota</taxon>
        <taxon>Clostridia</taxon>
        <taxon>Eubacteriales</taxon>
        <taxon>Clostridiaceae</taxon>
        <taxon>Clostridium</taxon>
    </lineage>
</organism>
<feature type="transmembrane region" description="Helical" evidence="1">
    <location>
        <begin position="12"/>
        <end position="35"/>
    </location>
</feature>
<evidence type="ECO:0000313" key="2">
    <source>
        <dbReference type="EMBL" id="MFL0268564.1"/>
    </source>
</evidence>
<dbReference type="RefSeq" id="WP_406765191.1">
    <property type="nucleotide sequence ID" value="NZ_JBJHZY010000002.1"/>
</dbReference>
<gene>
    <name evidence="2" type="ORF">ACJDUH_10735</name>
</gene>
<reference evidence="2 3" key="1">
    <citation type="submission" date="2024-11" db="EMBL/GenBank/DDBJ databases">
        <authorList>
            <person name="Heng Y.C."/>
            <person name="Lim A.C.H."/>
            <person name="Lee J.K.Y."/>
            <person name="Kittelmann S."/>
        </authorList>
    </citation>
    <scope>NUCLEOTIDE SEQUENCE [LARGE SCALE GENOMIC DNA]</scope>
    <source>
        <strain evidence="2 3">WILCCON 0202</strain>
    </source>
</reference>
<comment type="caution">
    <text evidence="2">The sequence shown here is derived from an EMBL/GenBank/DDBJ whole genome shotgun (WGS) entry which is preliminary data.</text>
</comment>
<protein>
    <submittedName>
        <fullName evidence="2">PilW family protein</fullName>
    </submittedName>
</protein>
<evidence type="ECO:0000256" key="1">
    <source>
        <dbReference type="SAM" id="Phobius"/>
    </source>
</evidence>
<keyword evidence="1" id="KW-0812">Transmembrane</keyword>
<dbReference type="Proteomes" id="UP001623661">
    <property type="component" value="Unassembled WGS sequence"/>
</dbReference>
<dbReference type="InterPro" id="IPR012902">
    <property type="entry name" value="N_methyl_site"/>
</dbReference>
<keyword evidence="1" id="KW-1133">Transmembrane helix</keyword>
<dbReference type="InterPro" id="IPR045584">
    <property type="entry name" value="Pilin-like"/>
</dbReference>
<dbReference type="PROSITE" id="PS00409">
    <property type="entry name" value="PROKAR_NTER_METHYL"/>
    <property type="match status" value="1"/>
</dbReference>
<dbReference type="EMBL" id="JBJHZY010000002">
    <property type="protein sequence ID" value="MFL0268564.1"/>
    <property type="molecule type" value="Genomic_DNA"/>
</dbReference>
<dbReference type="Pfam" id="PF07963">
    <property type="entry name" value="N_methyl"/>
    <property type="match status" value="1"/>
</dbReference>
<keyword evidence="3" id="KW-1185">Reference proteome</keyword>
<dbReference type="NCBIfam" id="TIGR02532">
    <property type="entry name" value="IV_pilin_GFxxxE"/>
    <property type="match status" value="1"/>
</dbReference>
<proteinExistence type="predicted"/>
<accession>A0ABW8TTA4</accession>
<sequence length="284" mass="31320">MVKLITESKKGLTLLELIITIAILSIVLMGIYSLFGVGNTTFIRGTRQSDIQSSIRLASDYITQQIRYSTEIKILDDADIPPLSDIQPYENYIYFDSTNNTITHINKYFTKTIPIGHPGSVEFTSLSPFKLLSFNIMAENRGQSYNINSEVISMDLHLSTGGVIAGTTGNTTLKTKRDAIYFKTATDYMAILLKPVAQELTINTENNLGISFGREITNVFIVSSVGVTNPQAVITGTKTVAISSDSTLDGAQVIFRVTFGGTESYGNTYDYTVKYNSSTKWTMQ</sequence>
<evidence type="ECO:0000313" key="3">
    <source>
        <dbReference type="Proteomes" id="UP001623661"/>
    </source>
</evidence>
<name>A0ABW8TTA4_9CLOT</name>
<keyword evidence="1" id="KW-0472">Membrane</keyword>
<dbReference type="SUPFAM" id="SSF54523">
    <property type="entry name" value="Pili subunits"/>
    <property type="match status" value="1"/>
</dbReference>